<protein>
    <submittedName>
        <fullName evidence="2">Uncharacterized protein</fullName>
    </submittedName>
</protein>
<dbReference type="EMBL" id="JARK01001479">
    <property type="protein sequence ID" value="EYB97156.1"/>
    <property type="molecule type" value="Genomic_DNA"/>
</dbReference>
<evidence type="ECO:0000256" key="1">
    <source>
        <dbReference type="SAM" id="MobiDB-lite"/>
    </source>
</evidence>
<dbReference type="OrthoDB" id="5876378at2759"/>
<evidence type="ECO:0000313" key="3">
    <source>
        <dbReference type="Proteomes" id="UP000024635"/>
    </source>
</evidence>
<reference evidence="3" key="1">
    <citation type="journal article" date="2015" name="Nat. Genet.">
        <title>The genome and transcriptome of the zoonotic hookworm Ancylostoma ceylanicum identify infection-specific gene families.</title>
        <authorList>
            <person name="Schwarz E.M."/>
            <person name="Hu Y."/>
            <person name="Antoshechkin I."/>
            <person name="Miller M.M."/>
            <person name="Sternberg P.W."/>
            <person name="Aroian R.V."/>
        </authorList>
    </citation>
    <scope>NUCLEOTIDE SEQUENCE</scope>
    <source>
        <strain evidence="3">HY135</strain>
    </source>
</reference>
<feature type="compositionally biased region" description="Basic and acidic residues" evidence="1">
    <location>
        <begin position="26"/>
        <end position="39"/>
    </location>
</feature>
<dbReference type="AlphaFoldDB" id="A0A016T3G5"/>
<organism evidence="2 3">
    <name type="scientific">Ancylostoma ceylanicum</name>
    <dbReference type="NCBI Taxonomy" id="53326"/>
    <lineage>
        <taxon>Eukaryota</taxon>
        <taxon>Metazoa</taxon>
        <taxon>Ecdysozoa</taxon>
        <taxon>Nematoda</taxon>
        <taxon>Chromadorea</taxon>
        <taxon>Rhabditida</taxon>
        <taxon>Rhabditina</taxon>
        <taxon>Rhabditomorpha</taxon>
        <taxon>Strongyloidea</taxon>
        <taxon>Ancylostomatidae</taxon>
        <taxon>Ancylostomatinae</taxon>
        <taxon>Ancylostoma</taxon>
    </lineage>
</organism>
<dbReference type="Proteomes" id="UP000024635">
    <property type="component" value="Unassembled WGS sequence"/>
</dbReference>
<feature type="compositionally biased region" description="Basic and acidic residues" evidence="1">
    <location>
        <begin position="54"/>
        <end position="72"/>
    </location>
</feature>
<accession>A0A016T3G5</accession>
<proteinExistence type="predicted"/>
<comment type="caution">
    <text evidence="2">The sequence shown here is derived from an EMBL/GenBank/DDBJ whole genome shotgun (WGS) entry which is preliminary data.</text>
</comment>
<name>A0A016T3G5_9BILA</name>
<gene>
    <name evidence="2" type="primary">Acey_s0143.g2420</name>
    <name evidence="2" type="ORF">Y032_0143g2420</name>
</gene>
<sequence length="84" mass="9548">MKKTRNPGHETWAIVRFAKDDDWEESTEKKNAGKTSEEKKEEEEESNEQTSTPKVEETPVKEDVAADDEIKRAKLGSADELSKP</sequence>
<keyword evidence="3" id="KW-1185">Reference proteome</keyword>
<evidence type="ECO:0000313" key="2">
    <source>
        <dbReference type="EMBL" id="EYB97156.1"/>
    </source>
</evidence>
<feature type="region of interest" description="Disordered" evidence="1">
    <location>
        <begin position="1"/>
        <end position="84"/>
    </location>
</feature>